<feature type="compositionally biased region" description="Basic residues" evidence="1">
    <location>
        <begin position="23"/>
        <end position="35"/>
    </location>
</feature>
<comment type="caution">
    <text evidence="3">The sequence shown here is derived from an EMBL/GenBank/DDBJ whole genome shotgun (WGS) entry which is preliminary data.</text>
</comment>
<dbReference type="EMBL" id="MU802064">
    <property type="protein sequence ID" value="KAJ3982392.1"/>
    <property type="molecule type" value="Genomic_DNA"/>
</dbReference>
<protein>
    <recommendedName>
        <fullName evidence="2">Myb/SANT-like domain-containing protein</fullName>
    </recommendedName>
</protein>
<name>A0AA38USE0_9AGAR</name>
<dbReference type="Proteomes" id="UP001163850">
    <property type="component" value="Unassembled WGS sequence"/>
</dbReference>
<dbReference type="InterPro" id="IPR024752">
    <property type="entry name" value="Myb/SANT-like_dom"/>
</dbReference>
<dbReference type="Pfam" id="PF12776">
    <property type="entry name" value="Myb_DNA-bind_3"/>
    <property type="match status" value="1"/>
</dbReference>
<dbReference type="AlphaFoldDB" id="A0AA38USE0"/>
<gene>
    <name evidence="3" type="ORF">F5890DRAFT_1555952</name>
</gene>
<feature type="domain" description="Myb/SANT-like" evidence="2">
    <location>
        <begin position="65"/>
        <end position="149"/>
    </location>
</feature>
<sequence length="316" mass="34631">MSTPSNADTPTPPEKENLDPKTPTKKVLMKNKPRKSQKEAKIDTTGMTDEPAGKKKSRRAIFSTDDDRVMINELLRQKDEGNATDNGGWKETALQAVVRALIGSENISGGVPKTVRSIRDHYGKLKTDYKNFNTLATQSGWGWDSEAHRAHPTMAKYRNAIFPIYEDMNYLLNGAIATGRDAFHAGRVVLELDDNSSDVAISGPNDGLNDQDKADSDSESEAEKVKSQRTPLKRKFSAREPSSSVKRSCHDYTGCISSAGAISQMSEAIEGMAAALIGTSTSGSNTEQSQLRNAVKLLEKEEDLTTTNKARIKRHV</sequence>
<feature type="compositionally biased region" description="Basic and acidic residues" evidence="1">
    <location>
        <begin position="210"/>
        <end position="226"/>
    </location>
</feature>
<accession>A0AA38USE0</accession>
<reference evidence="3" key="1">
    <citation type="submission" date="2022-08" db="EMBL/GenBank/DDBJ databases">
        <authorList>
            <consortium name="DOE Joint Genome Institute"/>
            <person name="Min B."/>
            <person name="Riley R."/>
            <person name="Sierra-Patev S."/>
            <person name="Naranjo-Ortiz M."/>
            <person name="Looney B."/>
            <person name="Konkel Z."/>
            <person name="Slot J.C."/>
            <person name="Sakamoto Y."/>
            <person name="Steenwyk J.L."/>
            <person name="Rokas A."/>
            <person name="Carro J."/>
            <person name="Camarero S."/>
            <person name="Ferreira P."/>
            <person name="Molpeceres G."/>
            <person name="Ruiz-Duenas F.J."/>
            <person name="Serrano A."/>
            <person name="Henrissat B."/>
            <person name="Drula E."/>
            <person name="Hughes K.W."/>
            <person name="Mata J.L."/>
            <person name="Ishikawa N.K."/>
            <person name="Vargas-Isla R."/>
            <person name="Ushijima S."/>
            <person name="Smith C.A."/>
            <person name="Ahrendt S."/>
            <person name="Andreopoulos W."/>
            <person name="He G."/>
            <person name="Labutti K."/>
            <person name="Lipzen A."/>
            <person name="Ng V."/>
            <person name="Sandor L."/>
            <person name="Barry K."/>
            <person name="Martinez A.T."/>
            <person name="Xiao Y."/>
            <person name="Gibbons J.G."/>
            <person name="Terashima K."/>
            <person name="Hibbett D.S."/>
            <person name="Grigoriev I.V."/>
        </authorList>
    </citation>
    <scope>NUCLEOTIDE SEQUENCE</scope>
    <source>
        <strain evidence="3">TFB7829</strain>
    </source>
</reference>
<organism evidence="3 4">
    <name type="scientific">Lentinula detonsa</name>
    <dbReference type="NCBI Taxonomy" id="2804962"/>
    <lineage>
        <taxon>Eukaryota</taxon>
        <taxon>Fungi</taxon>
        <taxon>Dikarya</taxon>
        <taxon>Basidiomycota</taxon>
        <taxon>Agaricomycotina</taxon>
        <taxon>Agaricomycetes</taxon>
        <taxon>Agaricomycetidae</taxon>
        <taxon>Agaricales</taxon>
        <taxon>Marasmiineae</taxon>
        <taxon>Omphalotaceae</taxon>
        <taxon>Lentinula</taxon>
    </lineage>
</organism>
<feature type="region of interest" description="Disordered" evidence="1">
    <location>
        <begin position="200"/>
        <end position="246"/>
    </location>
</feature>
<dbReference type="PANTHER" id="PTHR46929">
    <property type="entry name" value="EXPRESSED PROTEIN"/>
    <property type="match status" value="1"/>
</dbReference>
<dbReference type="PANTHER" id="PTHR46929:SF3">
    <property type="entry name" value="MYB_SANT-LIKE DOMAIN-CONTAINING PROTEIN"/>
    <property type="match status" value="1"/>
</dbReference>
<evidence type="ECO:0000313" key="4">
    <source>
        <dbReference type="Proteomes" id="UP001163850"/>
    </source>
</evidence>
<proteinExistence type="predicted"/>
<evidence type="ECO:0000256" key="1">
    <source>
        <dbReference type="SAM" id="MobiDB-lite"/>
    </source>
</evidence>
<evidence type="ECO:0000313" key="3">
    <source>
        <dbReference type="EMBL" id="KAJ3982392.1"/>
    </source>
</evidence>
<feature type="region of interest" description="Disordered" evidence="1">
    <location>
        <begin position="1"/>
        <end position="63"/>
    </location>
</feature>
<evidence type="ECO:0000259" key="2">
    <source>
        <dbReference type="Pfam" id="PF12776"/>
    </source>
</evidence>